<dbReference type="EMBL" id="CP023036">
    <property type="protein sequence ID" value="AXY23394.1"/>
    <property type="molecule type" value="Genomic_DNA"/>
</dbReference>
<accession>A0A347WEV1</accession>
<sequence>MMGWTEIADAPYRRDELKYTSDIHDTGRYRHTELWSIVKTILYIITIERQ</sequence>
<keyword evidence="2" id="KW-1185">Reference proteome</keyword>
<gene>
    <name evidence="1" type="ORF">CD178_02647</name>
</gene>
<evidence type="ECO:0000313" key="2">
    <source>
        <dbReference type="Proteomes" id="UP000264120"/>
    </source>
</evidence>
<dbReference type="RefSeq" id="WP_162900488.1">
    <property type="nucleotide sequence ID" value="NZ_CP023036.1"/>
</dbReference>
<organism evidence="1 2">
    <name type="scientific">Komagataeibacter saccharivorans</name>
    <dbReference type="NCBI Taxonomy" id="265959"/>
    <lineage>
        <taxon>Bacteria</taxon>
        <taxon>Pseudomonadati</taxon>
        <taxon>Pseudomonadota</taxon>
        <taxon>Alphaproteobacteria</taxon>
        <taxon>Acetobacterales</taxon>
        <taxon>Acetobacteraceae</taxon>
        <taxon>Komagataeibacter</taxon>
    </lineage>
</organism>
<reference evidence="1 2" key="1">
    <citation type="submission" date="2017-08" db="EMBL/GenBank/DDBJ databases">
        <title>Complete genome sequence of Gluconacetobacter saccharivorans CV1 isolated from Fermented Vinegar.</title>
        <authorList>
            <person name="Kim S.-Y."/>
        </authorList>
    </citation>
    <scope>NUCLEOTIDE SEQUENCE [LARGE SCALE GENOMIC DNA]</scope>
    <source>
        <strain evidence="1 2">CV1</strain>
    </source>
</reference>
<dbReference type="Proteomes" id="UP000264120">
    <property type="component" value="Chromosome"/>
</dbReference>
<name>A0A347WEV1_9PROT</name>
<protein>
    <submittedName>
        <fullName evidence="1">Uncharacterized protein</fullName>
    </submittedName>
</protein>
<dbReference type="AlphaFoldDB" id="A0A347WEV1"/>
<evidence type="ECO:0000313" key="1">
    <source>
        <dbReference type="EMBL" id="AXY23394.1"/>
    </source>
</evidence>
<proteinExistence type="predicted"/>
<dbReference type="KEGG" id="ksc:CD178_02647"/>